<dbReference type="InterPro" id="IPR041920">
    <property type="entry name" value="ROS/MUCR_sf"/>
</dbReference>
<dbReference type="PATRIC" id="fig|1219045.3.peg.1361"/>
<protein>
    <submittedName>
        <fullName evidence="3">Transcriptional regulator, MucR family</fullName>
    </submittedName>
</protein>
<reference evidence="3" key="1">
    <citation type="submission" date="2014-08" db="EMBL/GenBank/DDBJ databases">
        <title>Draft genome sequences of Sphingobium herbicidovorans.</title>
        <authorList>
            <person name="Gan H.M."/>
            <person name="Gan H.Y."/>
            <person name="Savka M.A."/>
        </authorList>
    </citation>
    <scope>NUCLEOTIDE SEQUENCE [LARGE SCALE GENOMIC DNA]</scope>
    <source>
        <strain evidence="3">NBRC 16415</strain>
    </source>
</reference>
<dbReference type="RefSeq" id="WP_037463847.1">
    <property type="nucleotide sequence ID" value="NZ_BCZD01000038.1"/>
</dbReference>
<organism evidence="3 4">
    <name type="scientific">Sphingobium herbicidovorans (strain ATCC 700291 / DSM 11019 / CCUG 56400 / KCTC 2939 / LMG 18315 / NBRC 16415 / MH)</name>
    <name type="common">Sphingomonas herbicidovorans</name>
    <dbReference type="NCBI Taxonomy" id="1219045"/>
    <lineage>
        <taxon>Bacteria</taxon>
        <taxon>Pseudomonadati</taxon>
        <taxon>Pseudomonadota</taxon>
        <taxon>Alphaproteobacteria</taxon>
        <taxon>Sphingomonadales</taxon>
        <taxon>Sphingomonadaceae</taxon>
        <taxon>Sphingobium</taxon>
    </lineage>
</organism>
<sequence>MADENKSDITALTVQLLSAFVSKNTVSSESLAELIKTTRAALTEEPTPARSETPEQQFVPAVSIRKSLSSPDHIISLIDGKSYKTLKRHLATHGLTPEQYRERYKLPKSYPLVAANYSDARRAVAQRLGLGRKPTAAPASSNGAAEATSATESKSAANKAPAKSAKPKAAAAAAEKPELKAPAAAKPAPRKRLSLALAKEEKAPVPVSEQAQNVGAVVSAPQSETGKSSNPKARADKAKPAPKVKAADKPKPSKAKTKTGAAGGAAKAPEPVTN</sequence>
<dbReference type="GO" id="GO:0008270">
    <property type="term" value="F:zinc ion binding"/>
    <property type="evidence" value="ECO:0007669"/>
    <property type="project" value="InterPro"/>
</dbReference>
<dbReference type="GO" id="GO:0006355">
    <property type="term" value="P:regulation of DNA-templated transcription"/>
    <property type="evidence" value="ECO:0007669"/>
    <property type="project" value="InterPro"/>
</dbReference>
<name>A0A086PBM9_SPHHM</name>
<gene>
    <name evidence="3" type="ORF">BV98_001328</name>
</gene>
<dbReference type="AlphaFoldDB" id="A0A086PBM9"/>
<feature type="compositionally biased region" description="Low complexity" evidence="2">
    <location>
        <begin position="258"/>
        <end position="274"/>
    </location>
</feature>
<evidence type="ECO:0000256" key="1">
    <source>
        <dbReference type="ARBA" id="ARBA00007031"/>
    </source>
</evidence>
<dbReference type="OrthoDB" id="9809693at2"/>
<dbReference type="Proteomes" id="UP000024284">
    <property type="component" value="Unassembled WGS sequence"/>
</dbReference>
<accession>A0A086PBM9</accession>
<evidence type="ECO:0000256" key="2">
    <source>
        <dbReference type="SAM" id="MobiDB-lite"/>
    </source>
</evidence>
<dbReference type="Pfam" id="PF05443">
    <property type="entry name" value="ROS_MUCR"/>
    <property type="match status" value="1"/>
</dbReference>
<feature type="region of interest" description="Disordered" evidence="2">
    <location>
        <begin position="131"/>
        <end position="274"/>
    </location>
</feature>
<dbReference type="eggNOG" id="COG4957">
    <property type="taxonomic scope" value="Bacteria"/>
</dbReference>
<keyword evidence="4" id="KW-1185">Reference proteome</keyword>
<dbReference type="Gene3D" id="1.10.10.1550">
    <property type="entry name" value="ROS/MUCR transcriptional regulator protein"/>
    <property type="match status" value="1"/>
</dbReference>
<proteinExistence type="inferred from homology"/>
<comment type="caution">
    <text evidence="3">The sequence shown here is derived from an EMBL/GenBank/DDBJ whole genome shotgun (WGS) entry which is preliminary data.</text>
</comment>
<feature type="compositionally biased region" description="Basic and acidic residues" evidence="2">
    <location>
        <begin position="233"/>
        <end position="251"/>
    </location>
</feature>
<dbReference type="GO" id="GO:0003677">
    <property type="term" value="F:DNA binding"/>
    <property type="evidence" value="ECO:0007669"/>
    <property type="project" value="InterPro"/>
</dbReference>
<dbReference type="STRING" id="76947.GCA_002080435_04020"/>
<feature type="compositionally biased region" description="Polar residues" evidence="2">
    <location>
        <begin position="220"/>
        <end position="230"/>
    </location>
</feature>
<dbReference type="EMBL" id="JFZA02000010">
    <property type="protein sequence ID" value="KFG90797.1"/>
    <property type="molecule type" value="Genomic_DNA"/>
</dbReference>
<dbReference type="InterPro" id="IPR008807">
    <property type="entry name" value="ROS_MUCR"/>
</dbReference>
<evidence type="ECO:0000313" key="3">
    <source>
        <dbReference type="EMBL" id="KFG90797.1"/>
    </source>
</evidence>
<evidence type="ECO:0000313" key="4">
    <source>
        <dbReference type="Proteomes" id="UP000024284"/>
    </source>
</evidence>
<feature type="compositionally biased region" description="Low complexity" evidence="2">
    <location>
        <begin position="134"/>
        <end position="187"/>
    </location>
</feature>
<comment type="similarity">
    <text evidence="1">Belongs to the ros/MucR family.</text>
</comment>